<dbReference type="InterPro" id="IPR025406">
    <property type="entry name" value="DUF4132"/>
</dbReference>
<feature type="domain" description="DUF4132" evidence="1">
    <location>
        <begin position="32"/>
        <end position="179"/>
    </location>
</feature>
<accession>A0ABW3CBB2</accession>
<keyword evidence="3" id="KW-1185">Reference proteome</keyword>
<gene>
    <name evidence="2" type="ORF">ACFQ07_06265</name>
</gene>
<comment type="caution">
    <text evidence="2">The sequence shown here is derived from an EMBL/GenBank/DDBJ whole genome shotgun (WGS) entry which is preliminary data.</text>
</comment>
<dbReference type="Proteomes" id="UP001597083">
    <property type="component" value="Unassembled WGS sequence"/>
</dbReference>
<proteinExistence type="predicted"/>
<reference evidence="3" key="1">
    <citation type="journal article" date="2019" name="Int. J. Syst. Evol. Microbiol.">
        <title>The Global Catalogue of Microorganisms (GCM) 10K type strain sequencing project: providing services to taxonomists for standard genome sequencing and annotation.</title>
        <authorList>
            <consortium name="The Broad Institute Genomics Platform"/>
            <consortium name="The Broad Institute Genome Sequencing Center for Infectious Disease"/>
            <person name="Wu L."/>
            <person name="Ma J."/>
        </authorList>
    </citation>
    <scope>NUCLEOTIDE SEQUENCE [LARGE SCALE GENOMIC DNA]</scope>
    <source>
        <strain evidence="3">JCM 31696</strain>
    </source>
</reference>
<organism evidence="2 3">
    <name type="scientific">Actinomadura adrarensis</name>
    <dbReference type="NCBI Taxonomy" id="1819600"/>
    <lineage>
        <taxon>Bacteria</taxon>
        <taxon>Bacillati</taxon>
        <taxon>Actinomycetota</taxon>
        <taxon>Actinomycetes</taxon>
        <taxon>Streptosporangiales</taxon>
        <taxon>Thermomonosporaceae</taxon>
        <taxon>Actinomadura</taxon>
    </lineage>
</organism>
<evidence type="ECO:0000259" key="1">
    <source>
        <dbReference type="Pfam" id="PF13569"/>
    </source>
</evidence>
<feature type="non-terminal residue" evidence="2">
    <location>
        <position position="180"/>
    </location>
</feature>
<evidence type="ECO:0000313" key="3">
    <source>
        <dbReference type="Proteomes" id="UP001597083"/>
    </source>
</evidence>
<protein>
    <submittedName>
        <fullName evidence="2">DUF4132 domain-containing protein</fullName>
    </submittedName>
</protein>
<name>A0ABW3CBB2_9ACTN</name>
<feature type="non-terminal residue" evidence="2">
    <location>
        <position position="1"/>
    </location>
</feature>
<dbReference type="Pfam" id="PF13569">
    <property type="entry name" value="DUF4132"/>
    <property type="match status" value="1"/>
</dbReference>
<evidence type="ECO:0000313" key="2">
    <source>
        <dbReference type="EMBL" id="MFD0851815.1"/>
    </source>
</evidence>
<sequence length="180" mass="20208">DAAGTIVLDYGPRRFTVGFDEALRPFVIDESGKHRKTLPKPGAKDDPDLAPDAYQRFGTLKKDVRAISSDQIRRLEQAMVTGRRWPTADFRRFLVEHPLLRHITRRLVWTTGETTFRVAEDLTFADVHDEPVTLPEGASIGIAHPVHLGAEATAAWSEVFADYEILQPFPQLGRPVHTLS</sequence>
<dbReference type="EMBL" id="JBHTIR010000808">
    <property type="protein sequence ID" value="MFD0851815.1"/>
    <property type="molecule type" value="Genomic_DNA"/>
</dbReference>